<feature type="compositionally biased region" description="Acidic residues" evidence="1">
    <location>
        <begin position="358"/>
        <end position="367"/>
    </location>
</feature>
<organism evidence="2 5">
    <name type="scientific">Mycena citricolor</name>
    <dbReference type="NCBI Taxonomy" id="2018698"/>
    <lineage>
        <taxon>Eukaryota</taxon>
        <taxon>Fungi</taxon>
        <taxon>Dikarya</taxon>
        <taxon>Basidiomycota</taxon>
        <taxon>Agaricomycotina</taxon>
        <taxon>Agaricomycetes</taxon>
        <taxon>Agaricomycetidae</taxon>
        <taxon>Agaricales</taxon>
        <taxon>Marasmiineae</taxon>
        <taxon>Mycenaceae</taxon>
        <taxon>Mycena</taxon>
    </lineage>
</organism>
<dbReference type="Proteomes" id="UP001295794">
    <property type="component" value="Unassembled WGS sequence"/>
</dbReference>
<evidence type="ECO:0000313" key="4">
    <source>
        <dbReference type="EMBL" id="CAK5277305.1"/>
    </source>
</evidence>
<dbReference type="PROSITE" id="PS50096">
    <property type="entry name" value="IQ"/>
    <property type="match status" value="1"/>
</dbReference>
<sequence length="392" mass="43999">MAESLIQRASRRAEAARAASQQGSRHLTPVPSSPLAPPENFPPRLNRDNSTPDFPPLTQPRFPLSSVKSFGERLAKDASLSADSEAEFRRYFETSNKDERDTIAFMHLLQTKDMVRGLVDTARSHEGEWAPETSLAKICRKYVWSILCLPNLTYYGGTIETAILTTLTLMKVKRVPGVDSEEYGLFVTWLGRAVSVIRSALKAEGGIDCLCLLQLLTVLQILKSIKLKNKEMRNIAHLCERILKHADPSVCATRFTFMRMAYLRYHVEQNHPVKQHWDILDSEMNQLRDIGDMDFVAALEEAYEDDIEKYGDPVTTKCKIGTSALAKECPAWLITLSAQAAKVQCFSRGQKKRKRQELEEEEEEEEENGTRPSSRGASLVPSEFGVASGSST</sequence>
<dbReference type="EMBL" id="CAVNYO010000410">
    <property type="protein sequence ID" value="CAK5276564.1"/>
    <property type="molecule type" value="Genomic_DNA"/>
</dbReference>
<gene>
    <name evidence="2" type="ORF">MYCIT1_LOCUS24906</name>
    <name evidence="3" type="ORF">MYCIT1_LOCUS24932</name>
    <name evidence="4" type="ORF">MYCIT1_LOCUS26231</name>
</gene>
<keyword evidence="5" id="KW-1185">Reference proteome</keyword>
<evidence type="ECO:0000313" key="5">
    <source>
        <dbReference type="Proteomes" id="UP001295794"/>
    </source>
</evidence>
<dbReference type="EMBL" id="CAVNYO010000419">
    <property type="protein sequence ID" value="CAK5277305.1"/>
    <property type="molecule type" value="Genomic_DNA"/>
</dbReference>
<comment type="caution">
    <text evidence="2">The sequence shown here is derived from an EMBL/GenBank/DDBJ whole genome shotgun (WGS) entry which is preliminary data.</text>
</comment>
<dbReference type="EMBL" id="CAVNYO010000409">
    <property type="protein sequence ID" value="CAK5276551.1"/>
    <property type="molecule type" value="Genomic_DNA"/>
</dbReference>
<evidence type="ECO:0000313" key="2">
    <source>
        <dbReference type="EMBL" id="CAK5276551.1"/>
    </source>
</evidence>
<feature type="compositionally biased region" description="Low complexity" evidence="1">
    <location>
        <begin position="16"/>
        <end position="25"/>
    </location>
</feature>
<evidence type="ECO:0000313" key="3">
    <source>
        <dbReference type="EMBL" id="CAK5276564.1"/>
    </source>
</evidence>
<dbReference type="AlphaFoldDB" id="A0AAD2Q4W8"/>
<protein>
    <submittedName>
        <fullName evidence="2">Uncharacterized protein</fullName>
    </submittedName>
</protein>
<accession>A0AAD2Q4W8</accession>
<reference evidence="2" key="1">
    <citation type="submission" date="2023-11" db="EMBL/GenBank/DDBJ databases">
        <authorList>
            <person name="De Vega J J."/>
            <person name="De Vega J J."/>
        </authorList>
    </citation>
    <scope>NUCLEOTIDE SEQUENCE</scope>
</reference>
<proteinExistence type="predicted"/>
<feature type="region of interest" description="Disordered" evidence="1">
    <location>
        <begin position="1"/>
        <end position="64"/>
    </location>
</feature>
<feature type="compositionally biased region" description="Pro residues" evidence="1">
    <location>
        <begin position="31"/>
        <end position="41"/>
    </location>
</feature>
<feature type="region of interest" description="Disordered" evidence="1">
    <location>
        <begin position="351"/>
        <end position="392"/>
    </location>
</feature>
<name>A0AAD2Q4W8_9AGAR</name>
<evidence type="ECO:0000256" key="1">
    <source>
        <dbReference type="SAM" id="MobiDB-lite"/>
    </source>
</evidence>